<gene>
    <name evidence="2" type="ORF">JC965_17320</name>
    <name evidence="1" type="ORF">KAM343_29650</name>
</gene>
<proteinExistence type="predicted"/>
<name>A0A7T3X0I4_AERCA</name>
<evidence type="ECO:0000313" key="2">
    <source>
        <dbReference type="EMBL" id="QQA59976.1"/>
    </source>
</evidence>
<accession>A0A7T3X0I4</accession>
<dbReference type="AlphaFoldDB" id="A0A7T3X0I4"/>
<evidence type="ECO:0000313" key="1">
    <source>
        <dbReference type="EMBL" id="GJA42169.1"/>
    </source>
</evidence>
<organism evidence="2">
    <name type="scientific">Aeromonas caviae</name>
    <name type="common">Aeromonas punctata</name>
    <dbReference type="NCBI Taxonomy" id="648"/>
    <lineage>
        <taxon>Bacteria</taxon>
        <taxon>Pseudomonadati</taxon>
        <taxon>Pseudomonadota</taxon>
        <taxon>Gammaproteobacteria</taxon>
        <taxon>Aeromonadales</taxon>
        <taxon>Aeromonadaceae</taxon>
        <taxon>Aeromonas</taxon>
    </lineage>
</organism>
<sequence>MFSPSLKQLSEKTEIKCDELVATRKSVKEAIQPYFIDNKKIFDTYGPMTEERFNPESEMPEIWLREGANKRGNSSRLTQSFHFFMFEPIFSPVNALNQPI</sequence>
<dbReference type="EMBL" id="BPNI01000066">
    <property type="protein sequence ID" value="GJA42169.1"/>
    <property type="molecule type" value="Genomic_DNA"/>
</dbReference>
<reference evidence="2" key="1">
    <citation type="submission" date="2020-12" db="EMBL/GenBank/DDBJ databases">
        <title>GES Beta-lactamases isolated from hospital effluents in Brazil.</title>
        <authorList>
            <person name="Conte D."/>
            <person name="Mesa D."/>
            <person name="Palmeiro J.K."/>
            <person name="Dalla-Costa L.M."/>
        </authorList>
    </citation>
    <scope>NUCLEOTIDE SEQUENCE [LARGE SCALE GENOMIC DNA]</scope>
    <source>
        <strain evidence="2">Aero21</strain>
    </source>
</reference>
<dbReference type="EMBL" id="CP065937">
    <property type="protein sequence ID" value="QQA59976.1"/>
    <property type="molecule type" value="Genomic_DNA"/>
</dbReference>
<reference evidence="1" key="2">
    <citation type="submission" date="2021-07" db="EMBL/GenBank/DDBJ databases">
        <title>Draft genome sequence of carbapenem-resistant Aeromonas spp. in Japan.</title>
        <authorList>
            <person name="Maehana S."/>
            <person name="Suzuki M."/>
            <person name="Kitasato H."/>
        </authorList>
    </citation>
    <scope>NUCLEOTIDE SEQUENCE</scope>
    <source>
        <strain evidence="1">KAM343</strain>
    </source>
</reference>
<dbReference type="RefSeq" id="WP_198497366.1">
    <property type="nucleotide sequence ID" value="NZ_BPNG01000064.1"/>
</dbReference>
<protein>
    <submittedName>
        <fullName evidence="2">Uncharacterized protein</fullName>
    </submittedName>
</protein>
<dbReference type="Proteomes" id="UP000886939">
    <property type="component" value="Unassembled WGS sequence"/>
</dbReference>